<gene>
    <name evidence="12" type="primary">dapA</name>
    <name evidence="16" type="ORF">TSACC_22403</name>
</gene>
<dbReference type="GO" id="GO:0019877">
    <property type="term" value="P:diaminopimelate biosynthetic process"/>
    <property type="evidence" value="ECO:0007669"/>
    <property type="project" value="UniProtKB-UniRule"/>
</dbReference>
<dbReference type="UniPathway" id="UPA00034">
    <property type="reaction ID" value="UER00017"/>
</dbReference>
<evidence type="ECO:0000313" key="16">
    <source>
        <dbReference type="EMBL" id="GAT33981.1"/>
    </source>
</evidence>
<dbReference type="GO" id="GO:0009089">
    <property type="term" value="P:lysine biosynthetic process via diaminopimelate"/>
    <property type="evidence" value="ECO:0007669"/>
    <property type="project" value="UniProtKB-UniRule"/>
</dbReference>
<evidence type="ECO:0000256" key="7">
    <source>
        <dbReference type="ARBA" id="ARBA00022915"/>
    </source>
</evidence>
<dbReference type="EC" id="4.3.3.7" evidence="4 12"/>
<dbReference type="SUPFAM" id="SSF51569">
    <property type="entry name" value="Aldolase"/>
    <property type="match status" value="1"/>
</dbReference>
<evidence type="ECO:0000256" key="10">
    <source>
        <dbReference type="ARBA" id="ARBA00023270"/>
    </source>
</evidence>
<keyword evidence="8 12" id="KW-0457">Lysine biosynthesis</keyword>
<keyword evidence="17" id="KW-1185">Reference proteome</keyword>
<organism evidence="16 17">
    <name type="scientific">Terrimicrobium sacchariphilum</name>
    <dbReference type="NCBI Taxonomy" id="690879"/>
    <lineage>
        <taxon>Bacteria</taxon>
        <taxon>Pseudomonadati</taxon>
        <taxon>Verrucomicrobiota</taxon>
        <taxon>Terrimicrobiia</taxon>
        <taxon>Terrimicrobiales</taxon>
        <taxon>Terrimicrobiaceae</taxon>
        <taxon>Terrimicrobium</taxon>
    </lineage>
</organism>
<keyword evidence="7 12" id="KW-0220">Diaminopimelate biosynthesis</keyword>
<evidence type="ECO:0000256" key="8">
    <source>
        <dbReference type="ARBA" id="ARBA00023154"/>
    </source>
</evidence>
<dbReference type="NCBIfam" id="TIGR00674">
    <property type="entry name" value="dapA"/>
    <property type="match status" value="1"/>
</dbReference>
<protein>
    <recommendedName>
        <fullName evidence="4 12">4-hydroxy-tetrahydrodipicolinate synthase</fullName>
        <shortName evidence="12">HTPA synthase</shortName>
        <ecNumber evidence="4 12">4.3.3.7</ecNumber>
    </recommendedName>
</protein>
<comment type="pathway">
    <text evidence="2 12">Amino-acid biosynthesis; L-lysine biosynthesis via DAP pathway; (S)-tetrahydrodipicolinate from L-aspartate: step 3/4.</text>
</comment>
<dbReference type="GO" id="GO:0008840">
    <property type="term" value="F:4-hydroxy-tetrahydrodipicolinate synthase activity"/>
    <property type="evidence" value="ECO:0007669"/>
    <property type="project" value="UniProtKB-UniRule"/>
</dbReference>
<evidence type="ECO:0000256" key="1">
    <source>
        <dbReference type="ARBA" id="ARBA00003294"/>
    </source>
</evidence>
<dbReference type="CDD" id="cd00950">
    <property type="entry name" value="DHDPS"/>
    <property type="match status" value="1"/>
</dbReference>
<dbReference type="Proteomes" id="UP000076023">
    <property type="component" value="Unassembled WGS sequence"/>
</dbReference>
<dbReference type="InParanoid" id="A0A146G934"/>
<evidence type="ECO:0000313" key="17">
    <source>
        <dbReference type="Proteomes" id="UP000076023"/>
    </source>
</evidence>
<evidence type="ECO:0000256" key="13">
    <source>
        <dbReference type="PIRNR" id="PIRNR001365"/>
    </source>
</evidence>
<dbReference type="PROSITE" id="PS00665">
    <property type="entry name" value="DHDPS_1"/>
    <property type="match status" value="1"/>
</dbReference>
<proteinExistence type="inferred from homology"/>
<dbReference type="EMBL" id="BDCO01000002">
    <property type="protein sequence ID" value="GAT33981.1"/>
    <property type="molecule type" value="Genomic_DNA"/>
</dbReference>
<dbReference type="HAMAP" id="MF_00418">
    <property type="entry name" value="DapA"/>
    <property type="match status" value="1"/>
</dbReference>
<comment type="caution">
    <text evidence="12">Was originally thought to be a dihydrodipicolinate synthase (DHDPS), catalyzing the condensation of (S)-aspartate-beta-semialdehyde [(S)-ASA] and pyruvate to dihydrodipicolinate (DHDP). However, it was shown in E.coli that the product of the enzymatic reaction is not dihydrodipicolinate but in fact (4S)-4-hydroxy-2,3,4,5-tetrahydro-(2S)-dipicolinic acid (HTPA), and that the consecutive dehydration reaction leading to DHDP is not spontaneous but catalyzed by DapB.</text>
</comment>
<evidence type="ECO:0000256" key="3">
    <source>
        <dbReference type="ARBA" id="ARBA00007592"/>
    </source>
</evidence>
<dbReference type="AlphaFoldDB" id="A0A146G934"/>
<comment type="caution">
    <text evidence="16">The sequence shown here is derived from an EMBL/GenBank/DDBJ whole genome shotgun (WGS) entry which is preliminary data.</text>
</comment>
<evidence type="ECO:0000256" key="6">
    <source>
        <dbReference type="ARBA" id="ARBA00022605"/>
    </source>
</evidence>
<comment type="function">
    <text evidence="1 12">Catalyzes the condensation of (S)-aspartate-beta-semialdehyde [(S)-ASA] and pyruvate to 4-hydroxy-tetrahydrodipicolinate (HTPA).</text>
</comment>
<evidence type="ECO:0000256" key="4">
    <source>
        <dbReference type="ARBA" id="ARBA00012086"/>
    </source>
</evidence>
<comment type="subcellular location">
    <subcellularLocation>
        <location evidence="12">Cytoplasm</location>
    </subcellularLocation>
</comment>
<evidence type="ECO:0000256" key="12">
    <source>
        <dbReference type="HAMAP-Rule" id="MF_00418"/>
    </source>
</evidence>
<dbReference type="InterPro" id="IPR005263">
    <property type="entry name" value="DapA"/>
</dbReference>
<accession>A0A146G934</accession>
<comment type="catalytic activity">
    <reaction evidence="11 12">
        <text>L-aspartate 4-semialdehyde + pyruvate = (2S,4S)-4-hydroxy-2,3,4,5-tetrahydrodipicolinate + H2O + H(+)</text>
        <dbReference type="Rhea" id="RHEA:34171"/>
        <dbReference type="ChEBI" id="CHEBI:15361"/>
        <dbReference type="ChEBI" id="CHEBI:15377"/>
        <dbReference type="ChEBI" id="CHEBI:15378"/>
        <dbReference type="ChEBI" id="CHEBI:67139"/>
        <dbReference type="ChEBI" id="CHEBI:537519"/>
        <dbReference type="EC" id="4.3.3.7"/>
    </reaction>
</comment>
<evidence type="ECO:0000256" key="15">
    <source>
        <dbReference type="PIRSR" id="PIRSR001365-2"/>
    </source>
</evidence>
<name>A0A146G934_TERSA</name>
<dbReference type="PIRSF" id="PIRSF001365">
    <property type="entry name" value="DHDPS"/>
    <property type="match status" value="1"/>
</dbReference>
<evidence type="ECO:0000256" key="14">
    <source>
        <dbReference type="PIRSR" id="PIRSR001365-1"/>
    </source>
</evidence>
<dbReference type="STRING" id="690879.TSACC_22403"/>
<comment type="subunit">
    <text evidence="12">Homotetramer; dimer of dimers.</text>
</comment>
<comment type="similarity">
    <text evidence="3 12 13">Belongs to the DapA family.</text>
</comment>
<feature type="binding site" evidence="12 15">
    <location>
        <position position="45"/>
    </location>
    <ligand>
        <name>pyruvate</name>
        <dbReference type="ChEBI" id="CHEBI:15361"/>
    </ligand>
</feature>
<keyword evidence="10 12" id="KW-0704">Schiff base</keyword>
<keyword evidence="9 12" id="KW-0456">Lyase</keyword>
<dbReference type="Pfam" id="PF00701">
    <property type="entry name" value="DHDPS"/>
    <property type="match status" value="1"/>
</dbReference>
<feature type="binding site" evidence="12 15">
    <location>
        <position position="204"/>
    </location>
    <ligand>
        <name>pyruvate</name>
        <dbReference type="ChEBI" id="CHEBI:15361"/>
    </ligand>
</feature>
<feature type="site" description="Part of a proton relay during catalysis" evidence="12">
    <location>
        <position position="107"/>
    </location>
</feature>
<dbReference type="Gene3D" id="3.20.20.70">
    <property type="entry name" value="Aldolase class I"/>
    <property type="match status" value="1"/>
</dbReference>
<keyword evidence="6 12" id="KW-0028">Amino-acid biosynthesis</keyword>
<reference evidence="17" key="1">
    <citation type="journal article" date="2017" name="Genome Announc.">
        <title>Draft Genome Sequence of Terrimicrobium sacchariphilum NM-5T, a Facultative Anaerobic Soil Bacterium of the Class Spartobacteria.</title>
        <authorList>
            <person name="Qiu Y.L."/>
            <person name="Tourlousse D.M."/>
            <person name="Matsuura N."/>
            <person name="Ohashi A."/>
            <person name="Sekiguchi Y."/>
        </authorList>
    </citation>
    <scope>NUCLEOTIDE SEQUENCE [LARGE SCALE GENOMIC DNA]</scope>
    <source>
        <strain evidence="17">NM-5</strain>
    </source>
</reference>
<dbReference type="PANTHER" id="PTHR12128">
    <property type="entry name" value="DIHYDRODIPICOLINATE SYNTHASE"/>
    <property type="match status" value="1"/>
</dbReference>
<sequence>MSFAGTYTALVTPFRDGAFDQAAFAALIEGQIRGGVEGIVPVGTTGESPTLDHDEHNAVIKAAVEIAKGRCKVIAGTGSNSTKEAIELTVEAERLGADAALLVAPYYNKPSQQGLYLHYKAIAEAVNIPLVLYSIPGRCGIEIAVETVVRLAKDFPNIVAIKEAGGSVERVSQLRQALPDSFEILSGDDSLTLPFLSAGAVGVISVASNIIPKEVGDLVRHWLAGRPGDAAAIHRQYYPIFKDLFIEPNPVPTKYALAELGQMTPEVRLPLCEMTEASKVRVKSTLTAVGIL</sequence>
<dbReference type="GO" id="GO:0005829">
    <property type="term" value="C:cytosol"/>
    <property type="evidence" value="ECO:0007669"/>
    <property type="project" value="TreeGrafter"/>
</dbReference>
<dbReference type="SMART" id="SM01130">
    <property type="entry name" value="DHDPS"/>
    <property type="match status" value="1"/>
</dbReference>
<evidence type="ECO:0000256" key="11">
    <source>
        <dbReference type="ARBA" id="ARBA00047836"/>
    </source>
</evidence>
<dbReference type="OrthoDB" id="9782828at2"/>
<evidence type="ECO:0000256" key="5">
    <source>
        <dbReference type="ARBA" id="ARBA00022490"/>
    </source>
</evidence>
<evidence type="ECO:0000256" key="2">
    <source>
        <dbReference type="ARBA" id="ARBA00005120"/>
    </source>
</evidence>
<feature type="active site" description="Schiff-base intermediate with substrate" evidence="12 14">
    <location>
        <position position="162"/>
    </location>
</feature>
<dbReference type="PRINTS" id="PR00146">
    <property type="entry name" value="DHPICSNTHASE"/>
</dbReference>
<dbReference type="InterPro" id="IPR020624">
    <property type="entry name" value="Schiff_base-form_aldolases_CS"/>
</dbReference>
<dbReference type="RefSeq" id="WP_075079658.1">
    <property type="nucleotide sequence ID" value="NZ_BDCO01000002.1"/>
</dbReference>
<dbReference type="InterPro" id="IPR013785">
    <property type="entry name" value="Aldolase_TIM"/>
</dbReference>
<keyword evidence="5 12" id="KW-0963">Cytoplasm</keyword>
<dbReference type="PANTHER" id="PTHR12128:SF66">
    <property type="entry name" value="4-HYDROXY-2-OXOGLUTARATE ALDOLASE, MITOCHONDRIAL"/>
    <property type="match status" value="1"/>
</dbReference>
<evidence type="ECO:0000256" key="9">
    <source>
        <dbReference type="ARBA" id="ARBA00023239"/>
    </source>
</evidence>
<feature type="active site" description="Proton donor/acceptor" evidence="12 14">
    <location>
        <position position="133"/>
    </location>
</feature>
<dbReference type="FunCoup" id="A0A146G934">
    <property type="interactions" value="491"/>
</dbReference>
<dbReference type="InterPro" id="IPR002220">
    <property type="entry name" value="DapA-like"/>
</dbReference>
<feature type="site" description="Part of a proton relay during catalysis" evidence="12">
    <location>
        <position position="44"/>
    </location>
</feature>